<dbReference type="InterPro" id="IPR001128">
    <property type="entry name" value="Cyt_P450"/>
</dbReference>
<evidence type="ECO:0000256" key="15">
    <source>
        <dbReference type="RuleBase" id="RU000461"/>
    </source>
</evidence>
<evidence type="ECO:0000256" key="10">
    <source>
        <dbReference type="ARBA" id="ARBA00023004"/>
    </source>
</evidence>
<dbReference type="GO" id="GO:0020037">
    <property type="term" value="F:heme binding"/>
    <property type="evidence" value="ECO:0007669"/>
    <property type="project" value="InterPro"/>
</dbReference>
<comment type="cofactor">
    <cofactor evidence="1 14">
        <name>heme</name>
        <dbReference type="ChEBI" id="CHEBI:30413"/>
    </cofactor>
</comment>
<evidence type="ECO:0000256" key="8">
    <source>
        <dbReference type="ARBA" id="ARBA00022848"/>
    </source>
</evidence>
<keyword evidence="11 15" id="KW-0503">Monooxygenase</keyword>
<proteinExistence type="inferred from homology"/>
<evidence type="ECO:0000256" key="12">
    <source>
        <dbReference type="ARBA" id="ARBA00023136"/>
    </source>
</evidence>
<comment type="function">
    <text evidence="13">Cytochromes P450 are a group of heme-thiolate monooxygenases. They oxidize a variety of structurally unrelated compounds, including steroids, fatty acids, and xenobiotics.</text>
</comment>
<sequence length="506" mass="58213">MLLCLSLRNGLRQVARAQARMQVRCWTILLEPDLLTDAFADDHASWKDSQENQDIYCMKKYGHVHGGFIGGIPILYVSEPSLVKQILVKDFHVFPNRKPFGNMEKDKLLGKMLTALTGEKWKIVRNTLTPTYTSGKLKQMVYLIEEASQYLINSLKNKAENGEPIEFIKSFSVLTLDVIASCAFGMKSDCIDNQESEFVHQANKAFRPSPKLIYFVNIMPFLIQCIPKFLPNPFDYFQKIADRTIDMRQNQKDFSRKDFLQIMLEAEIPSDASNETEEDKNLQKETKKTLTRDVVIAQTVLFILAGHETTTNTLTFLAYELALDQDLQEKLIKEVDDVMTNCKGKLTYEDVKSMQFLEMVVAETLRKYPPAVRTDRVCVEDEYNLDGIIMKKGIEVGIPIYAIHHNPEFYSNPQIFDPERFSAENKAKRNPFTYLPFGAGPRNCIAMRFALLEIKLVIAHMLCNYRFQTCPETQFPVQFDNRGMGLLQPKSVKLTLQMRIDQPKFN</sequence>
<evidence type="ECO:0000256" key="14">
    <source>
        <dbReference type="PIRSR" id="PIRSR602401-1"/>
    </source>
</evidence>
<dbReference type="CDD" id="cd11055">
    <property type="entry name" value="CYP3A-like"/>
    <property type="match status" value="1"/>
</dbReference>
<dbReference type="Pfam" id="PF00067">
    <property type="entry name" value="p450"/>
    <property type="match status" value="1"/>
</dbReference>
<dbReference type="FunFam" id="1.10.630.10:FF:000042">
    <property type="entry name" value="Cytochrome P450"/>
    <property type="match status" value="1"/>
</dbReference>
<evidence type="ECO:0000256" key="1">
    <source>
        <dbReference type="ARBA" id="ARBA00001971"/>
    </source>
</evidence>
<dbReference type="PANTHER" id="PTHR24302:SF15">
    <property type="entry name" value="FATTY-ACID PEROXYGENASE"/>
    <property type="match status" value="1"/>
</dbReference>
<evidence type="ECO:0000256" key="6">
    <source>
        <dbReference type="ARBA" id="ARBA00022723"/>
    </source>
</evidence>
<name>T1J343_STRMM</name>
<dbReference type="AlphaFoldDB" id="T1J343"/>
<dbReference type="GO" id="GO:0016705">
    <property type="term" value="F:oxidoreductase activity, acting on paired donors, with incorporation or reduction of molecular oxygen"/>
    <property type="evidence" value="ECO:0007669"/>
    <property type="project" value="InterPro"/>
</dbReference>
<evidence type="ECO:0000313" key="17">
    <source>
        <dbReference type="Proteomes" id="UP000014500"/>
    </source>
</evidence>
<dbReference type="InterPro" id="IPR017972">
    <property type="entry name" value="Cyt_P450_CS"/>
</dbReference>
<dbReference type="PhylomeDB" id="T1J343"/>
<dbReference type="PANTHER" id="PTHR24302">
    <property type="entry name" value="CYTOCHROME P450 FAMILY 3"/>
    <property type="match status" value="1"/>
</dbReference>
<dbReference type="Gene3D" id="1.10.630.10">
    <property type="entry name" value="Cytochrome P450"/>
    <property type="match status" value="1"/>
</dbReference>
<dbReference type="GO" id="GO:0008395">
    <property type="term" value="F:steroid hydroxylase activity"/>
    <property type="evidence" value="ECO:0007669"/>
    <property type="project" value="TreeGrafter"/>
</dbReference>
<keyword evidence="9 15" id="KW-0560">Oxidoreductase</keyword>
<comment type="similarity">
    <text evidence="4 15">Belongs to the cytochrome P450 family.</text>
</comment>
<evidence type="ECO:0008006" key="18">
    <source>
        <dbReference type="Google" id="ProtNLM"/>
    </source>
</evidence>
<keyword evidence="17" id="KW-1185">Reference proteome</keyword>
<evidence type="ECO:0000256" key="3">
    <source>
        <dbReference type="ARBA" id="ARBA00004406"/>
    </source>
</evidence>
<dbReference type="GO" id="GO:0005506">
    <property type="term" value="F:iron ion binding"/>
    <property type="evidence" value="ECO:0007669"/>
    <property type="project" value="InterPro"/>
</dbReference>
<dbReference type="PRINTS" id="PR00385">
    <property type="entry name" value="P450"/>
</dbReference>
<evidence type="ECO:0000256" key="11">
    <source>
        <dbReference type="ARBA" id="ARBA00023033"/>
    </source>
</evidence>
<dbReference type="STRING" id="126957.T1J343"/>
<dbReference type="InterPro" id="IPR050705">
    <property type="entry name" value="Cytochrome_P450_3A"/>
</dbReference>
<dbReference type="HOGENOM" id="CLU_001570_5_2_1"/>
<protein>
    <recommendedName>
        <fullName evidence="18">Cytochrome P450</fullName>
    </recommendedName>
</protein>
<dbReference type="EnsemblMetazoa" id="SMAR008001-RA">
    <property type="protein sequence ID" value="SMAR008001-PA"/>
    <property type="gene ID" value="SMAR008001"/>
</dbReference>
<dbReference type="eggNOG" id="KOG0158">
    <property type="taxonomic scope" value="Eukaryota"/>
</dbReference>
<keyword evidence="5 14" id="KW-0349">Heme</keyword>
<keyword evidence="10 14" id="KW-0408">Iron</keyword>
<dbReference type="Proteomes" id="UP000014500">
    <property type="component" value="Unassembled WGS sequence"/>
</dbReference>
<evidence type="ECO:0000256" key="2">
    <source>
        <dbReference type="ARBA" id="ARBA00004174"/>
    </source>
</evidence>
<evidence type="ECO:0000256" key="13">
    <source>
        <dbReference type="ARBA" id="ARBA00043906"/>
    </source>
</evidence>
<dbReference type="GO" id="GO:0005789">
    <property type="term" value="C:endoplasmic reticulum membrane"/>
    <property type="evidence" value="ECO:0007669"/>
    <property type="project" value="UniProtKB-SubCell"/>
</dbReference>
<dbReference type="SUPFAM" id="SSF48264">
    <property type="entry name" value="Cytochrome P450"/>
    <property type="match status" value="1"/>
</dbReference>
<reference evidence="17" key="1">
    <citation type="submission" date="2011-05" db="EMBL/GenBank/DDBJ databases">
        <authorList>
            <person name="Richards S.R."/>
            <person name="Qu J."/>
            <person name="Jiang H."/>
            <person name="Jhangiani S.N."/>
            <person name="Agravi P."/>
            <person name="Goodspeed R."/>
            <person name="Gross S."/>
            <person name="Mandapat C."/>
            <person name="Jackson L."/>
            <person name="Mathew T."/>
            <person name="Pu L."/>
            <person name="Thornton R."/>
            <person name="Saada N."/>
            <person name="Wilczek-Boney K.B."/>
            <person name="Lee S."/>
            <person name="Kovar C."/>
            <person name="Wu Y."/>
            <person name="Scherer S.E."/>
            <person name="Worley K.C."/>
            <person name="Muzny D.M."/>
            <person name="Gibbs R."/>
        </authorList>
    </citation>
    <scope>NUCLEOTIDE SEQUENCE</scope>
    <source>
        <strain evidence="17">Brora</strain>
    </source>
</reference>
<evidence type="ECO:0000256" key="7">
    <source>
        <dbReference type="ARBA" id="ARBA00022824"/>
    </source>
</evidence>
<evidence type="ECO:0000256" key="4">
    <source>
        <dbReference type="ARBA" id="ARBA00010617"/>
    </source>
</evidence>
<reference evidence="16" key="2">
    <citation type="submission" date="2015-02" db="UniProtKB">
        <authorList>
            <consortium name="EnsemblMetazoa"/>
        </authorList>
    </citation>
    <scope>IDENTIFICATION</scope>
</reference>
<accession>T1J343</accession>
<keyword evidence="12" id="KW-0472">Membrane</keyword>
<dbReference type="InterPro" id="IPR036396">
    <property type="entry name" value="Cyt_P450_sf"/>
</dbReference>
<evidence type="ECO:0000256" key="5">
    <source>
        <dbReference type="ARBA" id="ARBA00022617"/>
    </source>
</evidence>
<dbReference type="InterPro" id="IPR002401">
    <property type="entry name" value="Cyt_P450_E_grp-I"/>
</dbReference>
<keyword evidence="7" id="KW-0256">Endoplasmic reticulum</keyword>
<evidence type="ECO:0000256" key="9">
    <source>
        <dbReference type="ARBA" id="ARBA00023002"/>
    </source>
</evidence>
<dbReference type="PRINTS" id="PR00463">
    <property type="entry name" value="EP450I"/>
</dbReference>
<keyword evidence="8" id="KW-0492">Microsome</keyword>
<keyword evidence="6 14" id="KW-0479">Metal-binding</keyword>
<comment type="subcellular location">
    <subcellularLocation>
        <location evidence="3">Endoplasmic reticulum membrane</location>
        <topology evidence="3">Peripheral membrane protein</topology>
    </subcellularLocation>
    <subcellularLocation>
        <location evidence="2">Microsome membrane</location>
        <topology evidence="2">Peripheral membrane protein</topology>
    </subcellularLocation>
</comment>
<feature type="binding site" description="axial binding residue" evidence="14">
    <location>
        <position position="444"/>
    </location>
    <ligand>
        <name>heme</name>
        <dbReference type="ChEBI" id="CHEBI:30413"/>
    </ligand>
    <ligandPart>
        <name>Fe</name>
        <dbReference type="ChEBI" id="CHEBI:18248"/>
    </ligandPart>
</feature>
<evidence type="ECO:0000313" key="16">
    <source>
        <dbReference type="EnsemblMetazoa" id="SMAR008001-PA"/>
    </source>
</evidence>
<dbReference type="EMBL" id="JH431820">
    <property type="status" value="NOT_ANNOTATED_CDS"/>
    <property type="molecule type" value="Genomic_DNA"/>
</dbReference>
<organism evidence="16 17">
    <name type="scientific">Strigamia maritima</name>
    <name type="common">European centipede</name>
    <name type="synonym">Geophilus maritimus</name>
    <dbReference type="NCBI Taxonomy" id="126957"/>
    <lineage>
        <taxon>Eukaryota</taxon>
        <taxon>Metazoa</taxon>
        <taxon>Ecdysozoa</taxon>
        <taxon>Arthropoda</taxon>
        <taxon>Myriapoda</taxon>
        <taxon>Chilopoda</taxon>
        <taxon>Pleurostigmophora</taxon>
        <taxon>Geophilomorpha</taxon>
        <taxon>Linotaeniidae</taxon>
        <taxon>Strigamia</taxon>
    </lineage>
</organism>
<dbReference type="PROSITE" id="PS00086">
    <property type="entry name" value="CYTOCHROME_P450"/>
    <property type="match status" value="1"/>
</dbReference>